<dbReference type="HOGENOM" id="CLU_940218_0_0_6"/>
<keyword evidence="5" id="KW-0862">Zinc</keyword>
<name>A4ADL5_9GAMM</name>
<dbReference type="Gene3D" id="3.60.15.10">
    <property type="entry name" value="Ribonuclease Z/Hydroxyacylglutathione hydrolase-like"/>
    <property type="match status" value="1"/>
</dbReference>
<accession>A4ADL5</accession>
<dbReference type="eggNOG" id="COG0491">
    <property type="taxonomic scope" value="Bacteria"/>
</dbReference>
<dbReference type="GO" id="GO:0046872">
    <property type="term" value="F:metal ion binding"/>
    <property type="evidence" value="ECO:0007669"/>
    <property type="project" value="UniProtKB-KW"/>
</dbReference>
<gene>
    <name evidence="7" type="ORF">KT71_11660</name>
</gene>
<protein>
    <submittedName>
        <fullName evidence="7">Zn-dependent hydrolase</fullName>
    </submittedName>
</protein>
<dbReference type="PROSITE" id="PS51257">
    <property type="entry name" value="PROKAR_LIPOPROTEIN"/>
    <property type="match status" value="1"/>
</dbReference>
<reference evidence="7 8" key="2">
    <citation type="journal article" date="2009" name="PLoS ONE">
        <title>The photosynthetic apparatus and its regulation in the aerobic gammaproteobacterium Congregibacter litoralis gen. nov., sp. nov.</title>
        <authorList>
            <person name="Spring S."/>
            <person name="Lunsdorf H."/>
            <person name="Fuchs B.M."/>
            <person name="Tindall B.J."/>
        </authorList>
    </citation>
    <scope>NUCLEOTIDE SEQUENCE [LARGE SCALE GENOMIC DNA]</scope>
    <source>
        <strain evidence="7">KT71</strain>
    </source>
</reference>
<dbReference type="InterPro" id="IPR051013">
    <property type="entry name" value="MBL_superfamily_lactonases"/>
</dbReference>
<dbReference type="InterPro" id="IPR036866">
    <property type="entry name" value="RibonucZ/Hydroxyglut_hydro"/>
</dbReference>
<dbReference type="STRING" id="314285.KT71_11660"/>
<dbReference type="AlphaFoldDB" id="A4ADL5"/>
<comment type="similarity">
    <text evidence="2">Belongs to the metallo-beta-lactamase superfamily.</text>
</comment>
<evidence type="ECO:0000256" key="3">
    <source>
        <dbReference type="ARBA" id="ARBA00022723"/>
    </source>
</evidence>
<proteinExistence type="inferred from homology"/>
<evidence type="ECO:0000256" key="1">
    <source>
        <dbReference type="ARBA" id="ARBA00001947"/>
    </source>
</evidence>
<keyword evidence="4 7" id="KW-0378">Hydrolase</keyword>
<feature type="domain" description="Metallo-beta-lactamase" evidence="6">
    <location>
        <begin position="103"/>
        <end position="321"/>
    </location>
</feature>
<dbReference type="Proteomes" id="UP000019205">
    <property type="component" value="Chromosome"/>
</dbReference>
<evidence type="ECO:0000313" key="7">
    <source>
        <dbReference type="EMBL" id="EAQ95904.1"/>
    </source>
</evidence>
<comment type="cofactor">
    <cofactor evidence="1">
        <name>Zn(2+)</name>
        <dbReference type="ChEBI" id="CHEBI:29105"/>
    </cofactor>
</comment>
<dbReference type="SMART" id="SM00849">
    <property type="entry name" value="Lactamase_B"/>
    <property type="match status" value="1"/>
</dbReference>
<dbReference type="InterPro" id="IPR001279">
    <property type="entry name" value="Metallo-B-lactamas"/>
</dbReference>
<dbReference type="RefSeq" id="WP_008294763.1">
    <property type="nucleotide sequence ID" value="NZ_CM002299.1"/>
</dbReference>
<evidence type="ECO:0000313" key="8">
    <source>
        <dbReference type="Proteomes" id="UP000019205"/>
    </source>
</evidence>
<evidence type="ECO:0000256" key="4">
    <source>
        <dbReference type="ARBA" id="ARBA00022801"/>
    </source>
</evidence>
<dbReference type="OrthoDB" id="9802991at2"/>
<evidence type="ECO:0000256" key="5">
    <source>
        <dbReference type="ARBA" id="ARBA00022833"/>
    </source>
</evidence>
<comment type="caution">
    <text evidence="7">The sequence shown here is derived from an EMBL/GenBank/DDBJ whole genome shotgun (WGS) entry which is preliminary data.</text>
</comment>
<dbReference type="PANTHER" id="PTHR42978:SF2">
    <property type="entry name" value="102 KBASES UNSTABLE REGION: FROM 1 TO 119443"/>
    <property type="match status" value="1"/>
</dbReference>
<sequence>MMDERQGSFEDIIGTGNLGRGLMTLCAVLALAACSATDVPTDVADRGESVSVEAAFENIAAPGPIRFEKLESATWSVPLSGLLNLDHPKARAAGIEDREEDISIYTYVLTHPTEGMFLVDAGVSESFRGDENADISWLVSKVMNMDALKLKRSNREILAAHDEQAIAGVFLTHIHLDHVMGFDDLPEGTPVYLGPGDAQYAAATHAATRGTTDRLLAKVDRLQEWTFNDGKVVDVFGDGSLFAFHAPGHTAGLTVYLARTTRGAQLIMGDLTHTRWGWENGVEPGSYSVDGPRSAESLAWIKSLVDTYDPAGDLIAVHPGHQSLEGATPGR</sequence>
<dbReference type="SUPFAM" id="SSF56281">
    <property type="entry name" value="Metallo-hydrolase/oxidoreductase"/>
    <property type="match status" value="1"/>
</dbReference>
<organism evidence="7 8">
    <name type="scientific">Congregibacter litoralis KT71</name>
    <dbReference type="NCBI Taxonomy" id="314285"/>
    <lineage>
        <taxon>Bacteria</taxon>
        <taxon>Pseudomonadati</taxon>
        <taxon>Pseudomonadota</taxon>
        <taxon>Gammaproteobacteria</taxon>
        <taxon>Cellvibrionales</taxon>
        <taxon>Halieaceae</taxon>
        <taxon>Congregibacter</taxon>
    </lineage>
</organism>
<dbReference type="PANTHER" id="PTHR42978">
    <property type="entry name" value="QUORUM-QUENCHING LACTONASE YTNP-RELATED-RELATED"/>
    <property type="match status" value="1"/>
</dbReference>
<dbReference type="GO" id="GO:0016787">
    <property type="term" value="F:hydrolase activity"/>
    <property type="evidence" value="ECO:0007669"/>
    <property type="project" value="UniProtKB-KW"/>
</dbReference>
<reference evidence="7 8" key="1">
    <citation type="journal article" date="2007" name="Proc. Natl. Acad. Sci. U.S.A.">
        <title>Characterization of a marine gammaproteobacterium capable of aerobic anoxygenic photosynthesis.</title>
        <authorList>
            <person name="Fuchs B.M."/>
            <person name="Spring S."/>
            <person name="Teeling H."/>
            <person name="Quast C."/>
            <person name="Wulf J."/>
            <person name="Schattenhofer M."/>
            <person name="Yan S."/>
            <person name="Ferriera S."/>
            <person name="Johnson J."/>
            <person name="Glockner F.O."/>
            <person name="Amann R."/>
        </authorList>
    </citation>
    <scope>NUCLEOTIDE SEQUENCE [LARGE SCALE GENOMIC DNA]</scope>
    <source>
        <strain evidence="7">KT71</strain>
    </source>
</reference>
<evidence type="ECO:0000259" key="6">
    <source>
        <dbReference type="SMART" id="SM00849"/>
    </source>
</evidence>
<keyword evidence="8" id="KW-1185">Reference proteome</keyword>
<dbReference type="EMBL" id="AAOA02000003">
    <property type="protein sequence ID" value="EAQ95904.1"/>
    <property type="molecule type" value="Genomic_DNA"/>
</dbReference>
<evidence type="ECO:0000256" key="2">
    <source>
        <dbReference type="ARBA" id="ARBA00007749"/>
    </source>
</evidence>
<dbReference type="Pfam" id="PF00753">
    <property type="entry name" value="Lactamase_B"/>
    <property type="match status" value="1"/>
</dbReference>
<keyword evidence="3" id="KW-0479">Metal-binding</keyword>